<evidence type="ECO:0000256" key="2">
    <source>
        <dbReference type="ARBA" id="ARBA00023015"/>
    </source>
</evidence>
<evidence type="ECO:0000313" key="10">
    <source>
        <dbReference type="EnsemblProtists" id="EKX45958"/>
    </source>
</evidence>
<dbReference type="Pfam" id="PF02042">
    <property type="entry name" value="RWP-RK"/>
    <property type="match status" value="1"/>
</dbReference>
<dbReference type="EnsemblProtists" id="EKX45958">
    <property type="protein sequence ID" value="EKX45958"/>
    <property type="gene ID" value="GUITHDRAFT_107995"/>
</dbReference>
<reference evidence="11" key="2">
    <citation type="submission" date="2012-11" db="EMBL/GenBank/DDBJ databases">
        <authorList>
            <person name="Kuo A."/>
            <person name="Curtis B.A."/>
            <person name="Tanifuji G."/>
            <person name="Burki F."/>
            <person name="Gruber A."/>
            <person name="Irimia M."/>
            <person name="Maruyama S."/>
            <person name="Arias M.C."/>
            <person name="Ball S.G."/>
            <person name="Gile G.H."/>
            <person name="Hirakawa Y."/>
            <person name="Hopkins J.F."/>
            <person name="Rensing S.A."/>
            <person name="Schmutz J."/>
            <person name="Symeonidi A."/>
            <person name="Elias M."/>
            <person name="Eveleigh R.J."/>
            <person name="Herman E.K."/>
            <person name="Klute M.J."/>
            <person name="Nakayama T."/>
            <person name="Obornik M."/>
            <person name="Reyes-Prieto A."/>
            <person name="Armbrust E.V."/>
            <person name="Aves S.J."/>
            <person name="Beiko R.G."/>
            <person name="Coutinho P."/>
            <person name="Dacks J.B."/>
            <person name="Durnford D.G."/>
            <person name="Fast N.M."/>
            <person name="Green B.R."/>
            <person name="Grisdale C."/>
            <person name="Hempe F."/>
            <person name="Henrissat B."/>
            <person name="Hoppner M.P."/>
            <person name="Ishida K.-I."/>
            <person name="Kim E."/>
            <person name="Koreny L."/>
            <person name="Kroth P.G."/>
            <person name="Liu Y."/>
            <person name="Malik S.-B."/>
            <person name="Maier U.G."/>
            <person name="McRose D."/>
            <person name="Mock T."/>
            <person name="Neilson J.A."/>
            <person name="Onodera N.T."/>
            <person name="Poole A.M."/>
            <person name="Pritham E.J."/>
            <person name="Richards T.A."/>
            <person name="Rocap G."/>
            <person name="Roy S.W."/>
            <person name="Sarai C."/>
            <person name="Schaack S."/>
            <person name="Shirato S."/>
            <person name="Slamovits C.H."/>
            <person name="Spencer D.F."/>
            <person name="Suzuki S."/>
            <person name="Worden A.Z."/>
            <person name="Zauner S."/>
            <person name="Barry K."/>
            <person name="Bell C."/>
            <person name="Bharti A.K."/>
            <person name="Crow J.A."/>
            <person name="Grimwood J."/>
            <person name="Kramer R."/>
            <person name="Lindquist E."/>
            <person name="Lucas S."/>
            <person name="Salamov A."/>
            <person name="McFadden G.I."/>
            <person name="Lane C.E."/>
            <person name="Keeling P.J."/>
            <person name="Gray M.W."/>
            <person name="Grigoriev I.V."/>
            <person name="Archibald J.M."/>
        </authorList>
    </citation>
    <scope>NUCLEOTIDE SEQUENCE</scope>
    <source>
        <strain evidence="11">CCMP2712</strain>
    </source>
</reference>
<dbReference type="RefSeq" id="XP_005832938.1">
    <property type="nucleotide sequence ID" value="XM_005832881.1"/>
</dbReference>
<evidence type="ECO:0000256" key="6">
    <source>
        <dbReference type="ARBA" id="ARBA00023242"/>
    </source>
</evidence>
<reference evidence="10" key="3">
    <citation type="submission" date="2015-06" db="UniProtKB">
        <authorList>
            <consortium name="EnsemblProtists"/>
        </authorList>
    </citation>
    <scope>IDENTIFICATION</scope>
</reference>
<dbReference type="AlphaFoldDB" id="L1JBP6"/>
<dbReference type="GO" id="GO:0003700">
    <property type="term" value="F:DNA-binding transcription factor activity"/>
    <property type="evidence" value="ECO:0007669"/>
    <property type="project" value="InterPro"/>
</dbReference>
<dbReference type="PANTHER" id="PTHR46373">
    <property type="entry name" value="PROTEIN RKD4"/>
    <property type="match status" value="1"/>
</dbReference>
<sequence>MLDMKSRPFPTNKSIVSPLAASFEAVIKCNIPFGKKKSPRDASARFKKPVKGARTNNVRAKVFPRRKKGELERSNSTSLSLTLKDVKGLFHLRQSDAARTLGISLTAMKNACRRLGIWRWPYSRQRPRGSATTEGSGCEEGAGSPEACCMSSAEEETAVWMNLEEGEEELECQDEYPVHGAWEGDQDTCSLSELLGDQVEEGVGNGGMEFLSMEESRLGDEWGIQQDRMGSEQKREAALDNSRRQERKGSTQLPGCCISDYLHWPEVQTLEQWRTCITDGREEDSSMQKYMTMMLL</sequence>
<dbReference type="PROSITE" id="PS51519">
    <property type="entry name" value="RWP_RK"/>
    <property type="match status" value="1"/>
</dbReference>
<feature type="region of interest" description="Disordered" evidence="7">
    <location>
        <begin position="225"/>
        <end position="252"/>
    </location>
</feature>
<evidence type="ECO:0000256" key="1">
    <source>
        <dbReference type="ARBA" id="ARBA00004049"/>
    </source>
</evidence>
<keyword evidence="4" id="KW-0238">DNA-binding</keyword>
<keyword evidence="5" id="KW-0804">Transcription</keyword>
<feature type="domain" description="RWP-RK" evidence="8">
    <location>
        <begin position="66"/>
        <end position="151"/>
    </location>
</feature>
<gene>
    <name evidence="9" type="ORF">GUITHDRAFT_107995</name>
</gene>
<evidence type="ECO:0000256" key="4">
    <source>
        <dbReference type="ARBA" id="ARBA00023125"/>
    </source>
</evidence>
<dbReference type="InterPro" id="IPR044607">
    <property type="entry name" value="RKD-like"/>
</dbReference>
<dbReference type="PaxDb" id="55529-EKX45958"/>
<name>L1JBP6_GUITC</name>
<accession>L1JBP6</accession>
<keyword evidence="6" id="KW-0539">Nucleus</keyword>
<evidence type="ECO:0000313" key="11">
    <source>
        <dbReference type="Proteomes" id="UP000011087"/>
    </source>
</evidence>
<dbReference type="KEGG" id="gtt:GUITHDRAFT_107995"/>
<comment type="function">
    <text evidence="1">Putative transcription factor.</text>
</comment>
<dbReference type="GO" id="GO:0003677">
    <property type="term" value="F:DNA binding"/>
    <property type="evidence" value="ECO:0007669"/>
    <property type="project" value="UniProtKB-KW"/>
</dbReference>
<evidence type="ECO:0000259" key="8">
    <source>
        <dbReference type="PROSITE" id="PS51519"/>
    </source>
</evidence>
<proteinExistence type="predicted"/>
<evidence type="ECO:0000256" key="5">
    <source>
        <dbReference type="ARBA" id="ARBA00023163"/>
    </source>
</evidence>
<organism evidence="9">
    <name type="scientific">Guillardia theta (strain CCMP2712)</name>
    <name type="common">Cryptophyte</name>
    <dbReference type="NCBI Taxonomy" id="905079"/>
    <lineage>
        <taxon>Eukaryota</taxon>
        <taxon>Cryptophyceae</taxon>
        <taxon>Pyrenomonadales</taxon>
        <taxon>Geminigeraceae</taxon>
        <taxon>Guillardia</taxon>
    </lineage>
</organism>
<dbReference type="GeneID" id="17302668"/>
<protein>
    <recommendedName>
        <fullName evidence="8">RWP-RK domain-containing protein</fullName>
    </recommendedName>
</protein>
<dbReference type="HOGENOM" id="CLU_941495_0_0_1"/>
<reference evidence="9 11" key="1">
    <citation type="journal article" date="2012" name="Nature">
        <title>Algal genomes reveal evolutionary mosaicism and the fate of nucleomorphs.</title>
        <authorList>
            <consortium name="DOE Joint Genome Institute"/>
            <person name="Curtis B.A."/>
            <person name="Tanifuji G."/>
            <person name="Burki F."/>
            <person name="Gruber A."/>
            <person name="Irimia M."/>
            <person name="Maruyama S."/>
            <person name="Arias M.C."/>
            <person name="Ball S.G."/>
            <person name="Gile G.H."/>
            <person name="Hirakawa Y."/>
            <person name="Hopkins J.F."/>
            <person name="Kuo A."/>
            <person name="Rensing S.A."/>
            <person name="Schmutz J."/>
            <person name="Symeonidi A."/>
            <person name="Elias M."/>
            <person name="Eveleigh R.J."/>
            <person name="Herman E.K."/>
            <person name="Klute M.J."/>
            <person name="Nakayama T."/>
            <person name="Obornik M."/>
            <person name="Reyes-Prieto A."/>
            <person name="Armbrust E.V."/>
            <person name="Aves S.J."/>
            <person name="Beiko R.G."/>
            <person name="Coutinho P."/>
            <person name="Dacks J.B."/>
            <person name="Durnford D.G."/>
            <person name="Fast N.M."/>
            <person name="Green B.R."/>
            <person name="Grisdale C.J."/>
            <person name="Hempel F."/>
            <person name="Henrissat B."/>
            <person name="Hoppner M.P."/>
            <person name="Ishida K."/>
            <person name="Kim E."/>
            <person name="Koreny L."/>
            <person name="Kroth P.G."/>
            <person name="Liu Y."/>
            <person name="Malik S.B."/>
            <person name="Maier U.G."/>
            <person name="McRose D."/>
            <person name="Mock T."/>
            <person name="Neilson J.A."/>
            <person name="Onodera N.T."/>
            <person name="Poole A.M."/>
            <person name="Pritham E.J."/>
            <person name="Richards T.A."/>
            <person name="Rocap G."/>
            <person name="Roy S.W."/>
            <person name="Sarai C."/>
            <person name="Schaack S."/>
            <person name="Shirato S."/>
            <person name="Slamovits C.H."/>
            <person name="Spencer D.F."/>
            <person name="Suzuki S."/>
            <person name="Worden A.Z."/>
            <person name="Zauner S."/>
            <person name="Barry K."/>
            <person name="Bell C."/>
            <person name="Bharti A.K."/>
            <person name="Crow J.A."/>
            <person name="Grimwood J."/>
            <person name="Kramer R."/>
            <person name="Lindquist E."/>
            <person name="Lucas S."/>
            <person name="Salamov A."/>
            <person name="McFadden G.I."/>
            <person name="Lane C.E."/>
            <person name="Keeling P.J."/>
            <person name="Gray M.W."/>
            <person name="Grigoriev I.V."/>
            <person name="Archibald J.M."/>
        </authorList>
    </citation>
    <scope>NUCLEOTIDE SEQUENCE</scope>
    <source>
        <strain evidence="9 11">CCMP2712</strain>
    </source>
</reference>
<evidence type="ECO:0000313" key="9">
    <source>
        <dbReference type="EMBL" id="EKX45958.1"/>
    </source>
</evidence>
<keyword evidence="3" id="KW-0175">Coiled coil</keyword>
<evidence type="ECO:0000256" key="3">
    <source>
        <dbReference type="ARBA" id="ARBA00023054"/>
    </source>
</evidence>
<dbReference type="PANTHER" id="PTHR46373:SF2">
    <property type="entry name" value="RWP-RK DOMAIN-CONTAINING PROTEIN"/>
    <property type="match status" value="1"/>
</dbReference>
<dbReference type="EMBL" id="JH992996">
    <property type="protein sequence ID" value="EKX45958.1"/>
    <property type="molecule type" value="Genomic_DNA"/>
</dbReference>
<feature type="compositionally biased region" description="Basic and acidic residues" evidence="7">
    <location>
        <begin position="229"/>
        <end position="249"/>
    </location>
</feature>
<dbReference type="Proteomes" id="UP000011087">
    <property type="component" value="Unassembled WGS sequence"/>
</dbReference>
<keyword evidence="11" id="KW-1185">Reference proteome</keyword>
<evidence type="ECO:0000256" key="7">
    <source>
        <dbReference type="SAM" id="MobiDB-lite"/>
    </source>
</evidence>
<keyword evidence="2" id="KW-0805">Transcription regulation</keyword>
<dbReference type="InterPro" id="IPR003035">
    <property type="entry name" value="RWP-RK_dom"/>
</dbReference>